<dbReference type="RefSeq" id="WP_208235769.1">
    <property type="nucleotide sequence ID" value="NZ_BAAAQU010000001.1"/>
</dbReference>
<gene>
    <name evidence="2" type="ORF">J4H85_00165</name>
</gene>
<dbReference type="AlphaFoldDB" id="A0A939QA06"/>
<keyword evidence="1" id="KW-1133">Transmembrane helix</keyword>
<accession>A0A939QA06</accession>
<evidence type="ECO:0000256" key="1">
    <source>
        <dbReference type="SAM" id="Phobius"/>
    </source>
</evidence>
<dbReference type="InterPro" id="IPR011701">
    <property type="entry name" value="MFS"/>
</dbReference>
<comment type="caution">
    <text evidence="2">The sequence shown here is derived from an EMBL/GenBank/DDBJ whole genome shotgun (WGS) entry which is preliminary data.</text>
</comment>
<dbReference type="EMBL" id="JAGFBF010000001">
    <property type="protein sequence ID" value="MBO2988412.1"/>
    <property type="molecule type" value="Genomic_DNA"/>
</dbReference>
<dbReference type="PANTHER" id="PTHR23523:SF2">
    <property type="entry name" value="2-NITROIMIDAZOLE TRANSPORTER"/>
    <property type="match status" value="1"/>
</dbReference>
<feature type="transmembrane region" description="Helical" evidence="1">
    <location>
        <begin position="182"/>
        <end position="203"/>
    </location>
</feature>
<protein>
    <submittedName>
        <fullName evidence="2">MFS transporter</fullName>
    </submittedName>
</protein>
<evidence type="ECO:0000313" key="3">
    <source>
        <dbReference type="Proteomes" id="UP000668403"/>
    </source>
</evidence>
<keyword evidence="3" id="KW-1185">Reference proteome</keyword>
<evidence type="ECO:0000313" key="2">
    <source>
        <dbReference type="EMBL" id="MBO2988412.1"/>
    </source>
</evidence>
<feature type="transmembrane region" description="Helical" evidence="1">
    <location>
        <begin position="291"/>
        <end position="308"/>
    </location>
</feature>
<feature type="transmembrane region" description="Helical" evidence="1">
    <location>
        <begin position="315"/>
        <end position="334"/>
    </location>
</feature>
<feature type="transmembrane region" description="Helical" evidence="1">
    <location>
        <begin position="402"/>
        <end position="423"/>
    </location>
</feature>
<dbReference type="InterPro" id="IPR052524">
    <property type="entry name" value="MFS_Cyanate_Porter"/>
</dbReference>
<feature type="transmembrane region" description="Helical" evidence="1">
    <location>
        <begin position="104"/>
        <end position="124"/>
    </location>
</feature>
<feature type="transmembrane region" description="Helical" evidence="1">
    <location>
        <begin position="250"/>
        <end position="271"/>
    </location>
</feature>
<feature type="transmembrane region" description="Helical" evidence="1">
    <location>
        <begin position="46"/>
        <end position="66"/>
    </location>
</feature>
<dbReference type="SUPFAM" id="SSF103473">
    <property type="entry name" value="MFS general substrate transporter"/>
    <property type="match status" value="1"/>
</dbReference>
<proteinExistence type="predicted"/>
<feature type="transmembrane region" description="Helical" evidence="1">
    <location>
        <begin position="78"/>
        <end position="98"/>
    </location>
</feature>
<reference evidence="2" key="1">
    <citation type="submission" date="2021-03" db="EMBL/GenBank/DDBJ databases">
        <title>Leucobacter chromiisoli sp. nov., isolated from chromium-containing soil of chemical plant.</title>
        <authorList>
            <person name="Xu Z."/>
        </authorList>
    </citation>
    <scope>NUCLEOTIDE SEQUENCE</scope>
    <source>
        <strain evidence="2">K 70/01</strain>
    </source>
</reference>
<feature type="transmembrane region" description="Helical" evidence="1">
    <location>
        <begin position="136"/>
        <end position="162"/>
    </location>
</feature>
<sequence length="432" mass="44046">MTSQAPAAAPRSWVLMFVAVCLVAANMRMTITGVGPLLDDIAADRGVSSAALGALASVPLVVWGLTSPLVHGLGARLGVSRAVTISLVTLALGTLWRSTPGSPVNLWAGTALIGASLAVGNVLLPAVIKRDFGNRVPLVMGVYTAMLGGIGAVGAGIVVPIAHLDTGSGALGAWGVGTELGWRIALLCTALAVPPAILVWVIASAPRRRGEPVATAAFARDATDAIDATPRPAAAPARGSAGRRIWRDPLAWLVALYMGTQSGAFYMISTWLSPIGISHGRTPLVAGIDTMLYQVIGVAGSLLLPVLFRGRLRRWIPALIPVCVAIAASGIVLLPAGMPVWIGLGGLASGASLSTAITLMAVRARDHEGASALSGMAQSIGYTLAAIGPFAFGALHDVSGTWTVPLVLVLVALGAQFAAGLAVGKERYVLED</sequence>
<dbReference type="PANTHER" id="PTHR23523">
    <property type="match status" value="1"/>
</dbReference>
<keyword evidence="1" id="KW-0472">Membrane</keyword>
<dbReference type="GO" id="GO:0022857">
    <property type="term" value="F:transmembrane transporter activity"/>
    <property type="evidence" value="ECO:0007669"/>
    <property type="project" value="InterPro"/>
</dbReference>
<dbReference type="Gene3D" id="1.20.1250.20">
    <property type="entry name" value="MFS general substrate transporter like domains"/>
    <property type="match status" value="1"/>
</dbReference>
<dbReference type="InterPro" id="IPR036259">
    <property type="entry name" value="MFS_trans_sf"/>
</dbReference>
<feature type="transmembrane region" description="Helical" evidence="1">
    <location>
        <begin position="340"/>
        <end position="362"/>
    </location>
</feature>
<keyword evidence="1" id="KW-0812">Transmembrane</keyword>
<dbReference type="Pfam" id="PF07690">
    <property type="entry name" value="MFS_1"/>
    <property type="match status" value="1"/>
</dbReference>
<dbReference type="Proteomes" id="UP000668403">
    <property type="component" value="Unassembled WGS sequence"/>
</dbReference>
<feature type="transmembrane region" description="Helical" evidence="1">
    <location>
        <begin position="12"/>
        <end position="34"/>
    </location>
</feature>
<feature type="transmembrane region" description="Helical" evidence="1">
    <location>
        <begin position="374"/>
        <end position="396"/>
    </location>
</feature>
<organism evidence="2 3">
    <name type="scientific">Leucobacter tardus</name>
    <dbReference type="NCBI Taxonomy" id="501483"/>
    <lineage>
        <taxon>Bacteria</taxon>
        <taxon>Bacillati</taxon>
        <taxon>Actinomycetota</taxon>
        <taxon>Actinomycetes</taxon>
        <taxon>Micrococcales</taxon>
        <taxon>Microbacteriaceae</taxon>
        <taxon>Leucobacter</taxon>
    </lineage>
</organism>
<name>A0A939QA06_9MICO</name>